<dbReference type="GO" id="GO:0022857">
    <property type="term" value="F:transmembrane transporter activity"/>
    <property type="evidence" value="ECO:0007669"/>
    <property type="project" value="TreeGrafter"/>
</dbReference>
<organism evidence="9 10">
    <name type="scientific">Antrihabitans stalagmiti</name>
    <dbReference type="NCBI Taxonomy" id="2799499"/>
    <lineage>
        <taxon>Bacteria</taxon>
        <taxon>Bacillati</taxon>
        <taxon>Actinomycetota</taxon>
        <taxon>Actinomycetes</taxon>
        <taxon>Mycobacteriales</taxon>
        <taxon>Nocardiaceae</taxon>
        <taxon>Antrihabitans</taxon>
    </lineage>
</organism>
<feature type="transmembrane region" description="Helical" evidence="7">
    <location>
        <begin position="744"/>
        <end position="771"/>
    </location>
</feature>
<keyword evidence="2" id="KW-1003">Cell membrane</keyword>
<dbReference type="Proteomes" id="UP000655868">
    <property type="component" value="Unassembled WGS sequence"/>
</dbReference>
<evidence type="ECO:0000256" key="2">
    <source>
        <dbReference type="ARBA" id="ARBA00022475"/>
    </source>
</evidence>
<keyword evidence="3 7" id="KW-0812">Transmembrane</keyword>
<feature type="transmembrane region" description="Helical" evidence="7">
    <location>
        <begin position="340"/>
        <end position="363"/>
    </location>
</feature>
<evidence type="ECO:0000256" key="7">
    <source>
        <dbReference type="SAM" id="Phobius"/>
    </source>
</evidence>
<evidence type="ECO:0000256" key="1">
    <source>
        <dbReference type="ARBA" id="ARBA00004651"/>
    </source>
</evidence>
<evidence type="ECO:0000259" key="8">
    <source>
        <dbReference type="Pfam" id="PF02687"/>
    </source>
</evidence>
<feature type="transmembrane region" description="Helical" evidence="7">
    <location>
        <begin position="791"/>
        <end position="812"/>
    </location>
</feature>
<evidence type="ECO:0000256" key="3">
    <source>
        <dbReference type="ARBA" id="ARBA00022692"/>
    </source>
</evidence>
<dbReference type="InterPro" id="IPR050250">
    <property type="entry name" value="Macrolide_Exporter_MacB"/>
</dbReference>
<sequence>MLAALDRLRLFNFREFAVHWGRSIASIAVIAVSSALLVGVLGVSGSIVGSVERLSTAVAGNADLEVAGVTEGGFDQSVLEQVAAAPGVEAAVPLLRMQFGRGDDRFTLIGADVSATKLDSDLRSAVTGNVGFDPTGVVVGPAFGAERGATVTLGSQDVRVSGVASGAAADRINGGHFVVAPLGLAQRIADRPQKLDSIVVIAAPGADLDAVRDAVTSAVAGRALVADPDFRSVQAANSIVLMKYSLILTASIALIVAAFLVFNAMNMTVVRRRPIISTQRALGGKRSGIVADLLVEATLVGLLGALIGVPLGLLMGKLAIGSLPPVVLQSFDARVDYIPPTYGIGVAVGACVLASVVASIAAARQVYRVEPIEALAPVPASTMERTRMSVQVVVAAISAVLVGVALVVALRVDSRIALAAVVLFFLGTFGFCFVATRPIVAATSKAAALFGAPGRLSAESIERAPRRVWATVMTGATVVAMVVSVTGSNDDLIESGTQWFATVADTDLFVSSTPPESTPTGVILPMDLEATVAAVPGVARVVPAQATYAAVGDDRIIVQGLAPGANDLLDQSASQATKEAVVAGKGVVVSRDIGRSMNLHVGDMLELQTSAGVKQIEVLELVDYLSLLGGAIGIGLPLLREWFDRPGSTWLEVDFLPGSDAAAVRAAVRAAIPDDVYAYSGTEFLDAGTQSLTQGAALSQALTWIIALVGAIALLNTLMLSVLERRRELGVLRAMGSSRRFTSLTILAEAGAIGIVGGLLGLLLGSVTHFVASTAFTAIATIDVEYRFSPAQVVFALAALAVSMLGSIPPALHAGRLNIIEAVAAE</sequence>
<evidence type="ECO:0000313" key="10">
    <source>
        <dbReference type="Proteomes" id="UP000655868"/>
    </source>
</evidence>
<keyword evidence="10" id="KW-1185">Reference proteome</keyword>
<accession>A0A934U3U5</accession>
<evidence type="ECO:0000256" key="4">
    <source>
        <dbReference type="ARBA" id="ARBA00022989"/>
    </source>
</evidence>
<comment type="subcellular location">
    <subcellularLocation>
        <location evidence="1">Cell membrane</location>
        <topology evidence="1">Multi-pass membrane protein</topology>
    </subcellularLocation>
</comment>
<feature type="transmembrane region" description="Helical" evidence="7">
    <location>
        <begin position="621"/>
        <end position="639"/>
    </location>
</feature>
<comment type="similarity">
    <text evidence="6">Belongs to the ABC-4 integral membrane protein family.</text>
</comment>
<name>A0A934U3U5_9NOCA</name>
<feature type="transmembrane region" description="Helical" evidence="7">
    <location>
        <begin position="416"/>
        <end position="435"/>
    </location>
</feature>
<keyword evidence="5 7" id="KW-0472">Membrane</keyword>
<evidence type="ECO:0000313" key="9">
    <source>
        <dbReference type="EMBL" id="MBJ8339856.1"/>
    </source>
</evidence>
<comment type="caution">
    <text evidence="9">The sequence shown here is derived from an EMBL/GenBank/DDBJ whole genome shotgun (WGS) entry which is preliminary data.</text>
</comment>
<dbReference type="EMBL" id="JAEMNV010000004">
    <property type="protein sequence ID" value="MBJ8339856.1"/>
    <property type="molecule type" value="Genomic_DNA"/>
</dbReference>
<keyword evidence="4 7" id="KW-1133">Transmembrane helix</keyword>
<proteinExistence type="inferred from homology"/>
<gene>
    <name evidence="9" type="ORF">JGU71_13250</name>
</gene>
<dbReference type="InterPro" id="IPR003838">
    <property type="entry name" value="ABC3_permease_C"/>
</dbReference>
<dbReference type="AlphaFoldDB" id="A0A934U3U5"/>
<dbReference type="PANTHER" id="PTHR30572">
    <property type="entry name" value="MEMBRANE COMPONENT OF TRANSPORTER-RELATED"/>
    <property type="match status" value="1"/>
</dbReference>
<feature type="domain" description="ABC3 transporter permease C-terminal" evidence="8">
    <location>
        <begin position="703"/>
        <end position="819"/>
    </location>
</feature>
<dbReference type="RefSeq" id="WP_199704641.1">
    <property type="nucleotide sequence ID" value="NZ_JAEMNV010000004.1"/>
</dbReference>
<evidence type="ECO:0000256" key="5">
    <source>
        <dbReference type="ARBA" id="ARBA00023136"/>
    </source>
</evidence>
<protein>
    <submittedName>
        <fullName evidence="9">FtsX-like permease family protein</fullName>
    </submittedName>
</protein>
<feature type="transmembrane region" description="Helical" evidence="7">
    <location>
        <begin position="290"/>
        <end position="320"/>
    </location>
</feature>
<feature type="domain" description="ABC3 transporter permease C-terminal" evidence="8">
    <location>
        <begin position="249"/>
        <end position="371"/>
    </location>
</feature>
<dbReference type="PANTHER" id="PTHR30572:SF4">
    <property type="entry name" value="ABC TRANSPORTER PERMEASE YTRF"/>
    <property type="match status" value="1"/>
</dbReference>
<dbReference type="Pfam" id="PF02687">
    <property type="entry name" value="FtsX"/>
    <property type="match status" value="2"/>
</dbReference>
<feature type="transmembrane region" description="Helical" evidence="7">
    <location>
        <begin position="244"/>
        <end position="269"/>
    </location>
</feature>
<reference evidence="9" key="1">
    <citation type="submission" date="2020-12" db="EMBL/GenBank/DDBJ databases">
        <title>Antrihabitans popcorni sp. nov. and Antrihabitans auranticaus sp. nov., isolated from a larva cave.</title>
        <authorList>
            <person name="Lee S.D."/>
            <person name="Kim I.S."/>
        </authorList>
    </citation>
    <scope>NUCLEOTIDE SEQUENCE</scope>
    <source>
        <strain evidence="9">YC3-6</strain>
    </source>
</reference>
<feature type="transmembrane region" description="Helical" evidence="7">
    <location>
        <begin position="392"/>
        <end position="410"/>
    </location>
</feature>
<feature type="transmembrane region" description="Helical" evidence="7">
    <location>
        <begin position="701"/>
        <end position="723"/>
    </location>
</feature>
<evidence type="ECO:0000256" key="6">
    <source>
        <dbReference type="ARBA" id="ARBA00038076"/>
    </source>
</evidence>
<feature type="transmembrane region" description="Helical" evidence="7">
    <location>
        <begin position="20"/>
        <end position="43"/>
    </location>
</feature>
<dbReference type="GO" id="GO:0005886">
    <property type="term" value="C:plasma membrane"/>
    <property type="evidence" value="ECO:0007669"/>
    <property type="project" value="UniProtKB-SubCell"/>
</dbReference>